<dbReference type="Pfam" id="PF02867">
    <property type="entry name" value="Ribonuc_red_lgC"/>
    <property type="match status" value="1"/>
</dbReference>
<dbReference type="EMBL" id="CP002534">
    <property type="protein sequence ID" value="ADY29494.1"/>
    <property type="molecule type" value="Genomic_DNA"/>
</dbReference>
<evidence type="ECO:0000256" key="6">
    <source>
        <dbReference type="ARBA" id="ARBA00023002"/>
    </source>
</evidence>
<dbReference type="OrthoDB" id="9762933at2"/>
<dbReference type="CDD" id="cd01679">
    <property type="entry name" value="RNR_I"/>
    <property type="match status" value="1"/>
</dbReference>
<comment type="catalytic activity">
    <reaction evidence="8 10">
        <text>a 2'-deoxyribonucleoside 5'-diphosphate + [thioredoxin]-disulfide + H2O = a ribonucleoside 5'-diphosphate + [thioredoxin]-dithiol</text>
        <dbReference type="Rhea" id="RHEA:23252"/>
        <dbReference type="Rhea" id="RHEA-COMP:10698"/>
        <dbReference type="Rhea" id="RHEA-COMP:10700"/>
        <dbReference type="ChEBI" id="CHEBI:15377"/>
        <dbReference type="ChEBI" id="CHEBI:29950"/>
        <dbReference type="ChEBI" id="CHEBI:50058"/>
        <dbReference type="ChEBI" id="CHEBI:57930"/>
        <dbReference type="ChEBI" id="CHEBI:73316"/>
        <dbReference type="EC" id="1.17.4.1"/>
    </reaction>
</comment>
<dbReference type="PROSITE" id="PS00089">
    <property type="entry name" value="RIBORED_LARGE"/>
    <property type="match status" value="1"/>
</dbReference>
<dbReference type="Pfam" id="PF03477">
    <property type="entry name" value="ATP-cone"/>
    <property type="match status" value="1"/>
</dbReference>
<evidence type="ECO:0000256" key="7">
    <source>
        <dbReference type="ARBA" id="ARBA00023116"/>
    </source>
</evidence>
<dbReference type="GO" id="GO:0005971">
    <property type="term" value="C:ribonucleoside-diphosphate reductase complex"/>
    <property type="evidence" value="ECO:0007669"/>
    <property type="project" value="TreeGrafter"/>
</dbReference>
<reference evidence="12 13" key="1">
    <citation type="journal article" date="2011" name="Stand. Genomic Sci.">
        <title>Complete genome sequence of Cellulophaga lytica type strain (LIM- 21).</title>
        <authorList>
            <person name="Pati A."/>
            <person name="Abt B."/>
            <person name="Teshima H."/>
            <person name="Nolan M."/>
            <person name="Lapidus A."/>
            <person name="Lucas S."/>
            <person name="Hammon N."/>
            <person name="Deshpande S."/>
            <person name="Cheng J.F."/>
            <person name="Tapia R."/>
            <person name="Han C."/>
            <person name="Goodwin L."/>
            <person name="Pitluck S."/>
            <person name="Liolios K."/>
            <person name="Pagani I."/>
            <person name="Mavromatis K."/>
            <person name="Ovchinikova G."/>
            <person name="Chen A."/>
            <person name="Palaniappan K."/>
            <person name="Land M."/>
            <person name="Hauser L."/>
            <person name="Jeffries C.D."/>
            <person name="Detter J.C."/>
            <person name="Brambilla E.M."/>
            <person name="Kannan K.P."/>
            <person name="Rohde M."/>
            <person name="Spring S."/>
            <person name="Goker M."/>
            <person name="Woyke T."/>
            <person name="Bristow J."/>
            <person name="Eisen J.A."/>
            <person name="Markowitz V."/>
            <person name="Hugenholtz P."/>
            <person name="Kyrpides N.C."/>
            <person name="Klenk H.P."/>
            <person name="Ivanova N."/>
        </authorList>
    </citation>
    <scope>NUCLEOTIDE SEQUENCE [LARGE SCALE GENOMIC DNA]</scope>
    <source>
        <strain evidence="13">ATCC 23178 / DSM 7489 / JCM 8516 / NBRC 14961 / NCIMB 1423 / VKM B-1433 / Cy l20</strain>
    </source>
</reference>
<keyword evidence="3" id="KW-0021">Allosteric enzyme</keyword>
<dbReference type="KEGG" id="cly:Celly_1670"/>
<evidence type="ECO:0000259" key="11">
    <source>
        <dbReference type="PROSITE" id="PS51161"/>
    </source>
</evidence>
<feature type="domain" description="ATP-cone" evidence="11">
    <location>
        <begin position="1"/>
        <end position="91"/>
    </location>
</feature>
<keyword evidence="4 9" id="KW-0547">Nucleotide-binding</keyword>
<gene>
    <name evidence="12" type="ordered locus">Celly_1670</name>
</gene>
<protein>
    <recommendedName>
        <fullName evidence="2 10">Ribonucleoside-diphosphate reductase</fullName>
        <ecNumber evidence="2 10">1.17.4.1</ecNumber>
    </recommendedName>
</protein>
<dbReference type="AlphaFoldDB" id="F0RAT8"/>
<dbReference type="Proteomes" id="UP000007487">
    <property type="component" value="Chromosome"/>
</dbReference>
<keyword evidence="5 9" id="KW-0067">ATP-binding</keyword>
<dbReference type="Pfam" id="PF00317">
    <property type="entry name" value="Ribonuc_red_lgN"/>
    <property type="match status" value="1"/>
</dbReference>
<keyword evidence="6 10" id="KW-0560">Oxidoreductase</keyword>
<evidence type="ECO:0000256" key="2">
    <source>
        <dbReference type="ARBA" id="ARBA00012274"/>
    </source>
</evidence>
<evidence type="ECO:0000256" key="4">
    <source>
        <dbReference type="ARBA" id="ARBA00022741"/>
    </source>
</evidence>
<keyword evidence="7 10" id="KW-0215">Deoxyribonucleotide synthesis</keyword>
<dbReference type="InterPro" id="IPR039718">
    <property type="entry name" value="Rrm1"/>
</dbReference>
<dbReference type="GO" id="GO:0004748">
    <property type="term" value="F:ribonucleoside-diphosphate reductase activity, thioredoxin disulfide as acceptor"/>
    <property type="evidence" value="ECO:0007669"/>
    <property type="project" value="UniProtKB-EC"/>
</dbReference>
<dbReference type="RefSeq" id="WP_013621239.1">
    <property type="nucleotide sequence ID" value="NC_015167.1"/>
</dbReference>
<dbReference type="InterPro" id="IPR005144">
    <property type="entry name" value="ATP-cone_dom"/>
</dbReference>
<dbReference type="InterPro" id="IPR013346">
    <property type="entry name" value="NrdE_NrdA_C"/>
</dbReference>
<evidence type="ECO:0000256" key="5">
    <source>
        <dbReference type="ARBA" id="ARBA00022840"/>
    </source>
</evidence>
<dbReference type="EC" id="1.17.4.1" evidence="2 10"/>
<dbReference type="NCBIfam" id="TIGR02506">
    <property type="entry name" value="NrdE_NrdA"/>
    <property type="match status" value="1"/>
</dbReference>
<dbReference type="InterPro" id="IPR013509">
    <property type="entry name" value="RNR_lsu_N"/>
</dbReference>
<evidence type="ECO:0000256" key="8">
    <source>
        <dbReference type="ARBA" id="ARBA00047754"/>
    </source>
</evidence>
<dbReference type="FunFam" id="3.20.70.20:FF:000010">
    <property type="entry name" value="Ribonucleoside-diphosphate reductase"/>
    <property type="match status" value="1"/>
</dbReference>
<dbReference type="InterPro" id="IPR000788">
    <property type="entry name" value="RNR_lg_C"/>
</dbReference>
<dbReference type="SUPFAM" id="SSF48168">
    <property type="entry name" value="R1 subunit of ribonucleotide reductase, N-terminal domain"/>
    <property type="match status" value="1"/>
</dbReference>
<dbReference type="GO" id="GO:0005524">
    <property type="term" value="F:ATP binding"/>
    <property type="evidence" value="ECO:0007669"/>
    <property type="project" value="UniProtKB-UniRule"/>
</dbReference>
<accession>F0RAT8</accession>
<dbReference type="PANTHER" id="PTHR11573:SF6">
    <property type="entry name" value="RIBONUCLEOSIDE-DIPHOSPHATE REDUCTASE LARGE SUBUNIT"/>
    <property type="match status" value="1"/>
</dbReference>
<evidence type="ECO:0000256" key="10">
    <source>
        <dbReference type="RuleBase" id="RU003410"/>
    </source>
</evidence>
<dbReference type="UniPathway" id="UPA00326"/>
<comment type="function">
    <text evidence="10">Provides the precursors necessary for DNA synthesis. Catalyzes the biosynthesis of deoxyribonucleotides from the corresponding ribonucleotides.</text>
</comment>
<dbReference type="Gene3D" id="3.20.70.20">
    <property type="match status" value="1"/>
</dbReference>
<evidence type="ECO:0000313" key="13">
    <source>
        <dbReference type="Proteomes" id="UP000007487"/>
    </source>
</evidence>
<evidence type="ECO:0000256" key="1">
    <source>
        <dbReference type="ARBA" id="ARBA00010406"/>
    </source>
</evidence>
<comment type="similarity">
    <text evidence="1 10">Belongs to the ribonucleoside diphosphate reductase large chain family.</text>
</comment>
<sequence length="825" mass="93309">MYVVKRDGRKELIMFDKITARVRKLCYGLNALVDPLKVAMRVIEGLYDGVTTSELDNLAAEIAATMTTTHPDYAKLAARISVSNLHKNTKKSFSEVMKDLYEYVNPRTGKKAPLLSDEVFKVIQDNSEKLDSTIIYNRDFGYDYFGFKTLERSYLLKLNGKIAERPQHMLMRVSIGIHLNDLDAAIETYELMSKKYFTHATPTLFNSGTPKPQMSSCFLLAMQDDSIDGIYDTLKQTAKISQSAGGIGLSIHNVRATGSYIAGTNGTSNGVVPMLRVYNDTARYVDQGGGKRKGSFAVYVEPWHADIFEFLDLKKNHGKEEMRARDLFYAMWIPDLFMQRVEANADWTLMCPNECPDLYKKHDKEFEEAYLAFEAEGKGRKTIKARDLWEKILESQIETGTPYMLYKDAANRKSNQKNLGTIRSSNLCTEIMEYTAPDEVAVCNLASIALPMFVKNGEFDHKELFRVTKRVTRNLNTVIDRNYYPVVEAENSNMRHRPIGLGVQGLADAFIMMRMPFTSDEAKKLNQEIFETLYYAAVTASMEMAKEDGPYSSYEGSPISKGDFQHNLWGIKDDELSGRWDWEKLRKSVLKNGVRNSLLVAPMPTASTSQILGNNECFEPYTSNIYTRRVLSGEFIVVNKHLLEDLVQLGLWNESLKQELMRANGSIQHIDIIPEDIKELYKTVWELSMKDIIDMSRHRGYFIDQSQSLNLFMENANYSKLTSMHFYAWKSGLKTGMYYLRTKAAADAIKFTVDNSKKKEKPVVEAPEPKLAAVSAAPKATATELKVNPTPADSDVEPMSAAEMKALIEQAKAGQADDDCLMCGS</sequence>
<evidence type="ECO:0000256" key="3">
    <source>
        <dbReference type="ARBA" id="ARBA00022533"/>
    </source>
</evidence>
<dbReference type="InterPro" id="IPR008926">
    <property type="entry name" value="RNR_R1-su_N"/>
</dbReference>
<dbReference type="eggNOG" id="COG0209">
    <property type="taxonomic scope" value="Bacteria"/>
</dbReference>
<dbReference type="GO" id="GO:0009263">
    <property type="term" value="P:deoxyribonucleotide biosynthetic process"/>
    <property type="evidence" value="ECO:0007669"/>
    <property type="project" value="UniProtKB-KW"/>
</dbReference>
<keyword evidence="13" id="KW-1185">Reference proteome</keyword>
<dbReference type="SUPFAM" id="SSF51998">
    <property type="entry name" value="PFL-like glycyl radical enzymes"/>
    <property type="match status" value="1"/>
</dbReference>
<dbReference type="PANTHER" id="PTHR11573">
    <property type="entry name" value="RIBONUCLEOSIDE-DIPHOSPHATE REDUCTASE LARGE CHAIN"/>
    <property type="match status" value="1"/>
</dbReference>
<name>F0RAT8_CELLC</name>
<dbReference type="PROSITE" id="PS51161">
    <property type="entry name" value="ATP_CONE"/>
    <property type="match status" value="1"/>
</dbReference>
<dbReference type="PRINTS" id="PR01183">
    <property type="entry name" value="RIBORDTASEM1"/>
</dbReference>
<dbReference type="STRING" id="867900.Celly_1670"/>
<evidence type="ECO:0000313" key="12">
    <source>
        <dbReference type="EMBL" id="ADY29494.1"/>
    </source>
</evidence>
<dbReference type="HOGENOM" id="CLU_000404_1_0_10"/>
<proteinExistence type="inferred from homology"/>
<organism evidence="12 13">
    <name type="scientific">Cellulophaga lytica (strain ATCC 23178 / DSM 7489 / JCM 8516 / NBRC 14961 / NCIMB 1423 / VKM B-1433 / Cy l20)</name>
    <dbReference type="NCBI Taxonomy" id="867900"/>
    <lineage>
        <taxon>Bacteria</taxon>
        <taxon>Pseudomonadati</taxon>
        <taxon>Bacteroidota</taxon>
        <taxon>Flavobacteriia</taxon>
        <taxon>Flavobacteriales</taxon>
        <taxon>Flavobacteriaceae</taxon>
        <taxon>Cellulophaga</taxon>
    </lineage>
</organism>
<evidence type="ECO:0000256" key="9">
    <source>
        <dbReference type="PROSITE-ProRule" id="PRU00492"/>
    </source>
</evidence>